<protein>
    <submittedName>
        <fullName evidence="1">Uncharacterized protein</fullName>
    </submittedName>
</protein>
<dbReference type="OrthoDB" id="3028440at2759"/>
<evidence type="ECO:0000313" key="1">
    <source>
        <dbReference type="EMBL" id="KAG0146860.1"/>
    </source>
</evidence>
<gene>
    <name evidence="1" type="ORF">CROQUDRAFT_23045</name>
</gene>
<accession>A0A9P6TCN9</accession>
<dbReference type="PANTHER" id="PTHR31912">
    <property type="entry name" value="IP13529P"/>
    <property type="match status" value="1"/>
</dbReference>
<proteinExistence type="predicted"/>
<feature type="non-terminal residue" evidence="1">
    <location>
        <position position="1"/>
    </location>
</feature>
<dbReference type="AlphaFoldDB" id="A0A9P6TCN9"/>
<feature type="non-terminal residue" evidence="1">
    <location>
        <position position="139"/>
    </location>
</feature>
<name>A0A9P6TCN9_9BASI</name>
<dbReference type="EMBL" id="MU167255">
    <property type="protein sequence ID" value="KAG0146860.1"/>
    <property type="molecule type" value="Genomic_DNA"/>
</dbReference>
<organism evidence="1 2">
    <name type="scientific">Cronartium quercuum f. sp. fusiforme G11</name>
    <dbReference type="NCBI Taxonomy" id="708437"/>
    <lineage>
        <taxon>Eukaryota</taxon>
        <taxon>Fungi</taxon>
        <taxon>Dikarya</taxon>
        <taxon>Basidiomycota</taxon>
        <taxon>Pucciniomycotina</taxon>
        <taxon>Pucciniomycetes</taxon>
        <taxon>Pucciniales</taxon>
        <taxon>Coleosporiaceae</taxon>
        <taxon>Cronartium</taxon>
    </lineage>
</organism>
<dbReference type="PANTHER" id="PTHR31912:SF34">
    <property type="entry name" value="NOTOCHORD-RELATED PROTEIN"/>
    <property type="match status" value="1"/>
</dbReference>
<dbReference type="Proteomes" id="UP000886653">
    <property type="component" value="Unassembled WGS sequence"/>
</dbReference>
<comment type="caution">
    <text evidence="1">The sequence shown here is derived from an EMBL/GenBank/DDBJ whole genome shotgun (WGS) entry which is preliminary data.</text>
</comment>
<sequence length="139" mass="15909">FGVSKKDSSIGTPCFSLKVAVVITQELANPYVRDHLVFIPELTTNSKITCLSQSKKWCEDLDPDLHVQMVRVSNKDFFLYEPVQLDNTDIVIPQYFYQIETEVLAKCVSATVQHNLQTEKTCIEFPFIHQFNAPELKVI</sequence>
<keyword evidence="2" id="KW-1185">Reference proteome</keyword>
<evidence type="ECO:0000313" key="2">
    <source>
        <dbReference type="Proteomes" id="UP000886653"/>
    </source>
</evidence>
<reference evidence="1" key="1">
    <citation type="submission" date="2013-11" db="EMBL/GenBank/DDBJ databases">
        <title>Genome sequence of the fusiform rust pathogen reveals effectors for host alternation and coevolution with pine.</title>
        <authorList>
            <consortium name="DOE Joint Genome Institute"/>
            <person name="Smith K."/>
            <person name="Pendleton A."/>
            <person name="Kubisiak T."/>
            <person name="Anderson C."/>
            <person name="Salamov A."/>
            <person name="Aerts A."/>
            <person name="Riley R."/>
            <person name="Clum A."/>
            <person name="Lindquist E."/>
            <person name="Ence D."/>
            <person name="Campbell M."/>
            <person name="Kronenberg Z."/>
            <person name="Feau N."/>
            <person name="Dhillon B."/>
            <person name="Hamelin R."/>
            <person name="Burleigh J."/>
            <person name="Smith J."/>
            <person name="Yandell M."/>
            <person name="Nelson C."/>
            <person name="Grigoriev I."/>
            <person name="Davis J."/>
        </authorList>
    </citation>
    <scope>NUCLEOTIDE SEQUENCE</scope>
    <source>
        <strain evidence="1">G11</strain>
    </source>
</reference>